<dbReference type="PATRIC" id="fig|657314.3.peg.3179"/>
<keyword evidence="6" id="KW-0805">Transcription regulation</keyword>
<accession>D4LUN2</accession>
<evidence type="ECO:0000256" key="10">
    <source>
        <dbReference type="PROSITE-ProRule" id="PRU00169"/>
    </source>
</evidence>
<dbReference type="AlphaFoldDB" id="D4LUN2"/>
<evidence type="ECO:0000256" key="5">
    <source>
        <dbReference type="ARBA" id="ARBA00023012"/>
    </source>
</evidence>
<feature type="domain" description="Response regulatory" evidence="12">
    <location>
        <begin position="8"/>
        <end position="125"/>
    </location>
</feature>
<dbReference type="InterPro" id="IPR020449">
    <property type="entry name" value="Tscrpt_reg_AraC-type_HTH"/>
</dbReference>
<dbReference type="SMART" id="SM00448">
    <property type="entry name" value="REC"/>
    <property type="match status" value="1"/>
</dbReference>
<evidence type="ECO:0000256" key="2">
    <source>
        <dbReference type="ARBA" id="ARBA00018672"/>
    </source>
</evidence>
<dbReference type="SMART" id="SM00342">
    <property type="entry name" value="HTH_ARAC"/>
    <property type="match status" value="1"/>
</dbReference>
<evidence type="ECO:0000313" key="14">
    <source>
        <dbReference type="Proteomes" id="UP000008955"/>
    </source>
</evidence>
<protein>
    <recommendedName>
        <fullName evidence="2">Stage 0 sporulation protein A homolog</fullName>
    </recommendedName>
</protein>
<keyword evidence="5" id="KW-0902">Two-component regulatory system</keyword>
<keyword evidence="3" id="KW-0963">Cytoplasm</keyword>
<gene>
    <name evidence="13" type="ORF">CK5_32870</name>
</gene>
<dbReference type="RefSeq" id="WP_015543242.1">
    <property type="nucleotide sequence ID" value="NC_021022.1"/>
</dbReference>
<dbReference type="KEGG" id="rob:CK5_32870"/>
<evidence type="ECO:0000256" key="6">
    <source>
        <dbReference type="ARBA" id="ARBA00023015"/>
    </source>
</evidence>
<dbReference type="GO" id="GO:0000160">
    <property type="term" value="P:phosphorelay signal transduction system"/>
    <property type="evidence" value="ECO:0007669"/>
    <property type="project" value="UniProtKB-KW"/>
</dbReference>
<dbReference type="InterPro" id="IPR051552">
    <property type="entry name" value="HptR"/>
</dbReference>
<evidence type="ECO:0000256" key="4">
    <source>
        <dbReference type="ARBA" id="ARBA00022553"/>
    </source>
</evidence>
<evidence type="ECO:0000259" key="12">
    <source>
        <dbReference type="PROSITE" id="PS50110"/>
    </source>
</evidence>
<dbReference type="PANTHER" id="PTHR42713">
    <property type="entry name" value="HISTIDINE KINASE-RELATED"/>
    <property type="match status" value="1"/>
</dbReference>
<reference evidence="13 14" key="2">
    <citation type="submission" date="2010-03" db="EMBL/GenBank/DDBJ databases">
        <authorList>
            <person name="Pajon A."/>
        </authorList>
    </citation>
    <scope>NUCLEOTIDE SEQUENCE [LARGE SCALE GENOMIC DNA]</scope>
    <source>
        <strain evidence="13 14">A2-162</strain>
    </source>
</reference>
<dbReference type="Proteomes" id="UP000008955">
    <property type="component" value="Chromosome"/>
</dbReference>
<dbReference type="CDD" id="cd17536">
    <property type="entry name" value="REC_YesN-like"/>
    <property type="match status" value="1"/>
</dbReference>
<dbReference type="PANTHER" id="PTHR42713:SF3">
    <property type="entry name" value="TRANSCRIPTIONAL REGULATORY PROTEIN HPTR"/>
    <property type="match status" value="1"/>
</dbReference>
<keyword evidence="14" id="KW-1185">Reference proteome</keyword>
<dbReference type="EMBL" id="FP929054">
    <property type="protein sequence ID" value="CBL24490.1"/>
    <property type="molecule type" value="Genomic_DNA"/>
</dbReference>
<dbReference type="InterPro" id="IPR001789">
    <property type="entry name" value="Sig_transdc_resp-reg_receiver"/>
</dbReference>
<comment type="function">
    <text evidence="9">May play the central regulatory role in sporulation. It may be an element of the effector pathway responsible for the activation of sporulation genes in response to nutritional stress. Spo0A may act in concert with spo0H (a sigma factor) to control the expression of some genes that are critical to the sporulation process.</text>
</comment>
<evidence type="ECO:0000256" key="9">
    <source>
        <dbReference type="ARBA" id="ARBA00024867"/>
    </source>
</evidence>
<evidence type="ECO:0000256" key="1">
    <source>
        <dbReference type="ARBA" id="ARBA00004496"/>
    </source>
</evidence>
<evidence type="ECO:0000256" key="3">
    <source>
        <dbReference type="ARBA" id="ARBA00022490"/>
    </source>
</evidence>
<dbReference type="GO" id="GO:0043565">
    <property type="term" value="F:sequence-specific DNA binding"/>
    <property type="evidence" value="ECO:0007669"/>
    <property type="project" value="InterPro"/>
</dbReference>
<proteinExistence type="predicted"/>
<dbReference type="Pfam" id="PF00072">
    <property type="entry name" value="Response_reg"/>
    <property type="match status" value="1"/>
</dbReference>
<keyword evidence="8" id="KW-0804">Transcription</keyword>
<dbReference type="Gene3D" id="3.40.50.2300">
    <property type="match status" value="1"/>
</dbReference>
<keyword evidence="7 13" id="KW-0238">DNA-binding</keyword>
<dbReference type="GO" id="GO:0005737">
    <property type="term" value="C:cytoplasm"/>
    <property type="evidence" value="ECO:0007669"/>
    <property type="project" value="UniProtKB-SubCell"/>
</dbReference>
<dbReference type="PROSITE" id="PS50110">
    <property type="entry name" value="RESPONSE_REGULATORY"/>
    <property type="match status" value="1"/>
</dbReference>
<feature type="modified residue" description="4-aspartylphosphate" evidence="10">
    <location>
        <position position="60"/>
    </location>
</feature>
<dbReference type="InterPro" id="IPR009057">
    <property type="entry name" value="Homeodomain-like_sf"/>
</dbReference>
<dbReference type="InterPro" id="IPR011006">
    <property type="entry name" value="CheY-like_superfamily"/>
</dbReference>
<dbReference type="Pfam" id="PF12833">
    <property type="entry name" value="HTH_18"/>
    <property type="match status" value="1"/>
</dbReference>
<dbReference type="SUPFAM" id="SSF46689">
    <property type="entry name" value="Homeodomain-like"/>
    <property type="match status" value="2"/>
</dbReference>
<name>D4LUN2_9FIRM</name>
<dbReference type="SUPFAM" id="SSF52172">
    <property type="entry name" value="CheY-like"/>
    <property type="match status" value="1"/>
</dbReference>
<feature type="domain" description="HTH araC/xylS-type" evidence="11">
    <location>
        <begin position="437"/>
        <end position="525"/>
    </location>
</feature>
<evidence type="ECO:0000256" key="8">
    <source>
        <dbReference type="ARBA" id="ARBA00023163"/>
    </source>
</evidence>
<dbReference type="GO" id="GO:0003700">
    <property type="term" value="F:DNA-binding transcription factor activity"/>
    <property type="evidence" value="ECO:0007669"/>
    <property type="project" value="InterPro"/>
</dbReference>
<dbReference type="InterPro" id="IPR018060">
    <property type="entry name" value="HTH_AraC"/>
</dbReference>
<sequence length="527" mass="60409">MNSQHKYKAILCDDDEIIATGLSEFISWDDLNIELCGVGFDGLEAKELIEKYKPDILISDIRMPFLNGFEIIEYAQNINPNTVIIVISGYDDFQYAQEAIKLGAMNYLLKPIDENELSQQLKKAVEKCNLTQQHHSLIESHQKNMEKTMLQCLIFDGREEFEKLYGKEYLKPAFCCTVLIDINNYENLSYQLSDEEFQAVNETFFRCVHRQETENITIFERHPGCVGLYITDATKKSVLTMLDFTVLSIQTAFKKIYEDCSLTFFVSSVHSSLTELRTAYLESVLIQKNRYVIPQNSVLMYDKLKHFNKIRFHATQSIDDLDILATMEDIVDFIKQGDRLAVSECLNNLFMILKQNGGKSYIFMQVIISTIYTQLAKELASLNIDASQLGIDPTSDYAQIAAEGNLDTAIKLLHSSINHIMDTLEQNSQNRYLKIISSAKTYIDNNYQNHELSIDMVAHAVHMSPSHFSVIFKNETGMSFTNYLIRTTDMKVYEISYKVGYDTAAYFSTAFRKITGISPSDYKKLKS</sequence>
<reference evidence="13 14" key="1">
    <citation type="submission" date="2010-03" db="EMBL/GenBank/DDBJ databases">
        <title>The genome sequence of Ruminococcus obeum A2-162.</title>
        <authorList>
            <consortium name="metaHIT consortium -- http://www.metahit.eu/"/>
            <person name="Pajon A."/>
            <person name="Turner K."/>
            <person name="Parkhill J."/>
            <person name="Duncan S."/>
            <person name="Flint H."/>
        </authorList>
    </citation>
    <scope>NUCLEOTIDE SEQUENCE [LARGE SCALE GENOMIC DNA]</scope>
    <source>
        <strain evidence="13 14">A2-162</strain>
    </source>
</reference>
<evidence type="ECO:0000313" key="13">
    <source>
        <dbReference type="EMBL" id="CBL24490.1"/>
    </source>
</evidence>
<dbReference type="Gene3D" id="1.10.10.60">
    <property type="entry name" value="Homeodomain-like"/>
    <property type="match status" value="2"/>
</dbReference>
<organism evidence="13 14">
    <name type="scientific">Blautia obeum A2-162</name>
    <dbReference type="NCBI Taxonomy" id="657314"/>
    <lineage>
        <taxon>Bacteria</taxon>
        <taxon>Bacillati</taxon>
        <taxon>Bacillota</taxon>
        <taxon>Clostridia</taxon>
        <taxon>Lachnospirales</taxon>
        <taxon>Lachnospiraceae</taxon>
        <taxon>Blautia</taxon>
    </lineage>
</organism>
<comment type="subcellular location">
    <subcellularLocation>
        <location evidence="1">Cytoplasm</location>
    </subcellularLocation>
</comment>
<dbReference type="HOGENOM" id="CLU_000445_5_0_9"/>
<evidence type="ECO:0000256" key="7">
    <source>
        <dbReference type="ARBA" id="ARBA00023125"/>
    </source>
</evidence>
<dbReference type="PRINTS" id="PR00032">
    <property type="entry name" value="HTHARAC"/>
</dbReference>
<dbReference type="PROSITE" id="PS01124">
    <property type="entry name" value="HTH_ARAC_FAMILY_2"/>
    <property type="match status" value="1"/>
</dbReference>
<keyword evidence="4 10" id="KW-0597">Phosphoprotein</keyword>
<evidence type="ECO:0000259" key="11">
    <source>
        <dbReference type="PROSITE" id="PS01124"/>
    </source>
</evidence>